<dbReference type="SUPFAM" id="SSF81383">
    <property type="entry name" value="F-box domain"/>
    <property type="match status" value="1"/>
</dbReference>
<organism evidence="4 5">
    <name type="scientific">Rhamnella rubrinervis</name>
    <dbReference type="NCBI Taxonomy" id="2594499"/>
    <lineage>
        <taxon>Eukaryota</taxon>
        <taxon>Viridiplantae</taxon>
        <taxon>Streptophyta</taxon>
        <taxon>Embryophyta</taxon>
        <taxon>Tracheophyta</taxon>
        <taxon>Spermatophyta</taxon>
        <taxon>Magnoliopsida</taxon>
        <taxon>eudicotyledons</taxon>
        <taxon>Gunneridae</taxon>
        <taxon>Pentapetalae</taxon>
        <taxon>rosids</taxon>
        <taxon>fabids</taxon>
        <taxon>Rosales</taxon>
        <taxon>Rhamnaceae</taxon>
        <taxon>rhamnoid group</taxon>
        <taxon>Rhamneae</taxon>
        <taxon>Rhamnella</taxon>
    </lineage>
</organism>
<dbReference type="Proteomes" id="UP000796880">
    <property type="component" value="Unassembled WGS sequence"/>
</dbReference>
<dbReference type="InterPro" id="IPR053781">
    <property type="entry name" value="F-box_AtFBL13-like"/>
</dbReference>
<reference evidence="4" key="1">
    <citation type="submission" date="2020-03" db="EMBL/GenBank/DDBJ databases">
        <title>A high-quality chromosome-level genome assembly of a woody plant with both climbing and erect habits, Rhamnella rubrinervis.</title>
        <authorList>
            <person name="Lu Z."/>
            <person name="Yang Y."/>
            <person name="Zhu X."/>
            <person name="Sun Y."/>
        </authorList>
    </citation>
    <scope>NUCLEOTIDE SEQUENCE</scope>
    <source>
        <strain evidence="4">BYM</strain>
        <tissue evidence="4">Leaf</tissue>
    </source>
</reference>
<dbReference type="Pfam" id="PF24758">
    <property type="entry name" value="LRR_At5g56370"/>
    <property type="match status" value="1"/>
</dbReference>
<dbReference type="OrthoDB" id="1696527at2759"/>
<evidence type="ECO:0000313" key="5">
    <source>
        <dbReference type="Proteomes" id="UP000796880"/>
    </source>
</evidence>
<dbReference type="InterPro" id="IPR032675">
    <property type="entry name" value="LRR_dom_sf"/>
</dbReference>
<dbReference type="Gene3D" id="3.80.10.10">
    <property type="entry name" value="Ribonuclease Inhibitor"/>
    <property type="match status" value="1"/>
</dbReference>
<sequence length="507" mass="57641">MKKLPYGRTRMLEMEDSISALSDEILVSILCCMPLREAQKTSLLSRRWRNLWKRTITARDSLDLVWPVSYGARRAEFVDWVHEVLRLRDSVETLDGLRVSYDLNSTYNDHFSEWVAFACKKGVKRLEFDLTGCNRAGHIFPCGFPEVEAVNAMSRPPASPTSFYCLTDLCLIDINVSGETLHYLQLNSPFLERLIAKNSQSLIDLNVVSASLKHLEIAHCHLMNWVRIISAPALQRLDVYSCSRIAGLTIYAPNLVSFRYDGRLIDVPFNHVPVLSEVSLGSDYPKSLLRHTGQLFGHFSQLRRLKLNMEYSVFNYLAERFYQAPRAFPALSNLKELEMTLSTRQDMCLLWPCALVKAAPLLRRLVIKMTFEGLGEESDEDEFDEESDEDGFGEESDEDGFGEDSDEDGFGGDSDEDLTMLVCESWEIREVTSCTHHFLEVVELSGFTGRHNTVDLLLHLVEIAPSLKELIIDGRNPFSFDEETEGASGYAQKLRAHVSEEINLVVR</sequence>
<dbReference type="SUPFAM" id="SSF52047">
    <property type="entry name" value="RNI-like"/>
    <property type="match status" value="1"/>
</dbReference>
<feature type="domain" description="F-box" evidence="2">
    <location>
        <begin position="18"/>
        <end position="54"/>
    </location>
</feature>
<dbReference type="InterPro" id="IPR053772">
    <property type="entry name" value="At1g61320/At1g61330-like"/>
</dbReference>
<protein>
    <recommendedName>
        <fullName evidence="6">F-box domain-containing protein</fullName>
    </recommendedName>
</protein>
<dbReference type="AlphaFoldDB" id="A0A8K0E3C9"/>
<feature type="region of interest" description="Disordered" evidence="1">
    <location>
        <begin position="376"/>
        <end position="414"/>
    </location>
</feature>
<evidence type="ECO:0008006" key="6">
    <source>
        <dbReference type="Google" id="ProtNLM"/>
    </source>
</evidence>
<dbReference type="InterPro" id="IPR055411">
    <property type="entry name" value="LRR_FXL15/At3g58940/PEG3-like"/>
</dbReference>
<dbReference type="Gene3D" id="1.20.1280.50">
    <property type="match status" value="1"/>
</dbReference>
<comment type="caution">
    <text evidence="4">The sequence shown here is derived from an EMBL/GenBank/DDBJ whole genome shotgun (WGS) entry which is preliminary data.</text>
</comment>
<dbReference type="EMBL" id="VOIH02000010">
    <property type="protein sequence ID" value="KAF3436117.1"/>
    <property type="molecule type" value="Genomic_DNA"/>
</dbReference>
<dbReference type="PANTHER" id="PTHR34145">
    <property type="entry name" value="OS02G0105600 PROTEIN"/>
    <property type="match status" value="1"/>
</dbReference>
<proteinExistence type="predicted"/>
<keyword evidence="5" id="KW-1185">Reference proteome</keyword>
<dbReference type="InterPro" id="IPR036047">
    <property type="entry name" value="F-box-like_dom_sf"/>
</dbReference>
<name>A0A8K0E3C9_9ROSA</name>
<accession>A0A8K0E3C9</accession>
<dbReference type="InterPro" id="IPR001810">
    <property type="entry name" value="F-box_dom"/>
</dbReference>
<feature type="domain" description="F-box/LRR-repeat protein 15/At3g58940/PEG3-like LRR" evidence="3">
    <location>
        <begin position="155"/>
        <end position="242"/>
    </location>
</feature>
<dbReference type="PANTHER" id="PTHR34145:SF68">
    <property type="entry name" value="FBD DOMAIN-CONTAINING PROTEIN"/>
    <property type="match status" value="1"/>
</dbReference>
<evidence type="ECO:0000256" key="1">
    <source>
        <dbReference type="SAM" id="MobiDB-lite"/>
    </source>
</evidence>
<evidence type="ECO:0000259" key="3">
    <source>
        <dbReference type="Pfam" id="PF24758"/>
    </source>
</evidence>
<gene>
    <name evidence="4" type="ORF">FNV43_RR23209</name>
</gene>
<evidence type="ECO:0000259" key="2">
    <source>
        <dbReference type="Pfam" id="PF00646"/>
    </source>
</evidence>
<dbReference type="Pfam" id="PF00646">
    <property type="entry name" value="F-box"/>
    <property type="match status" value="1"/>
</dbReference>
<dbReference type="CDD" id="cd22160">
    <property type="entry name" value="F-box_AtFBL13-like"/>
    <property type="match status" value="1"/>
</dbReference>
<evidence type="ECO:0000313" key="4">
    <source>
        <dbReference type="EMBL" id="KAF3436117.1"/>
    </source>
</evidence>